<dbReference type="InterPro" id="IPR036527">
    <property type="entry name" value="SCP2_sterol-bd_dom_sf"/>
</dbReference>
<reference evidence="5" key="1">
    <citation type="submission" date="2010-11" db="EMBL/GenBank/DDBJ databases">
        <title>The genome sequence of Microbotryum violaceum strain p1A1 Lamole.</title>
        <authorList>
            <person name="Cuomo C."/>
            <person name="Perlin M."/>
            <person name="Young S.K."/>
            <person name="Zeng Q."/>
            <person name="Gargeya S."/>
            <person name="Alvarado L."/>
            <person name="Berlin A."/>
            <person name="Chapman S.B."/>
            <person name="Chen Z."/>
            <person name="Freedman E."/>
            <person name="Gellesch M."/>
            <person name="Goldberg J."/>
            <person name="Griggs A."/>
            <person name="Gujja S."/>
            <person name="Heilman E."/>
            <person name="Heiman D."/>
            <person name="Howarth C."/>
            <person name="Mehta T."/>
            <person name="Neiman D."/>
            <person name="Pearson M."/>
            <person name="Roberts A."/>
            <person name="Saif S."/>
            <person name="Shea T."/>
            <person name="Shenoy N."/>
            <person name="Sisk P."/>
            <person name="Stolte C."/>
            <person name="Sykes S."/>
            <person name="White J."/>
            <person name="Yandava C."/>
            <person name="Haas B."/>
            <person name="Nusbaum C."/>
            <person name="Birren B."/>
        </authorList>
    </citation>
    <scope>NUCLEOTIDE SEQUENCE [LARGE SCALE GENOMIC DNA]</scope>
    <source>
        <strain evidence="5">p1A1 Lamole</strain>
    </source>
</reference>
<dbReference type="Pfam" id="PF02036">
    <property type="entry name" value="SCP2"/>
    <property type="match status" value="1"/>
</dbReference>
<accession>U5H5A2</accession>
<dbReference type="EMBL" id="GL541661">
    <property type="protein sequence ID" value="KDE07257.1"/>
    <property type="molecule type" value="Genomic_DNA"/>
</dbReference>
<evidence type="ECO:0000313" key="5">
    <source>
        <dbReference type="Proteomes" id="UP000017200"/>
    </source>
</evidence>
<dbReference type="PANTHER" id="PTHR10094:SF25">
    <property type="entry name" value="SCP2 STEROL-BINDING DOMAIN-CONTAINING PROTEIN 1"/>
    <property type="match status" value="1"/>
</dbReference>
<dbReference type="PANTHER" id="PTHR10094">
    <property type="entry name" value="STEROL CARRIER PROTEIN 2 SCP-2 FAMILY PROTEIN"/>
    <property type="match status" value="1"/>
</dbReference>
<dbReference type="AlphaFoldDB" id="U5H5A2"/>
<reference evidence="4" key="4">
    <citation type="submission" date="2015-06" db="UniProtKB">
        <authorList>
            <consortium name="EnsemblFungi"/>
        </authorList>
    </citation>
    <scope>IDENTIFICATION</scope>
</reference>
<proteinExistence type="predicted"/>
<feature type="domain" description="SCP2" evidence="2">
    <location>
        <begin position="47"/>
        <end position="143"/>
    </location>
</feature>
<protein>
    <recommendedName>
        <fullName evidence="2">SCP2 domain-containing protein</fullName>
    </recommendedName>
</protein>
<sequence>MASSRSNEELSDLLVKAALNDPAIAVPGFDASRIFALISVLLSSPSSPKKKLVAQMKTVYQFKIENGEGQKAVWVVDMKKRGRVQVVPQGEKPSPKPDVTIEMNDRDCVGLATGTYNPQKLYAAKRVKVRGNLDRALLVEKIITHERQKIESYADPRKRSGDTGRWTSGAGKAKL</sequence>
<reference evidence="3 5" key="3">
    <citation type="journal article" date="2015" name="BMC Genomics">
        <title>Sex and parasites: genomic and transcriptomic analysis of Microbotryum lychnidis-dioicae, the biotrophic and plant-castrating anther smut fungus.</title>
        <authorList>
            <person name="Perlin M.H."/>
            <person name="Amselem J."/>
            <person name="Fontanillas E."/>
            <person name="Toh S.S."/>
            <person name="Chen Z."/>
            <person name="Goldberg J."/>
            <person name="Duplessis S."/>
            <person name="Henrissat B."/>
            <person name="Young S."/>
            <person name="Zeng Q."/>
            <person name="Aguileta G."/>
            <person name="Petit E."/>
            <person name="Badouin H."/>
            <person name="Andrews J."/>
            <person name="Razeeq D."/>
            <person name="Gabaldon T."/>
            <person name="Quesneville H."/>
            <person name="Giraud T."/>
            <person name="Hood M.E."/>
            <person name="Schultz D.J."/>
            <person name="Cuomo C.A."/>
        </authorList>
    </citation>
    <scope>NUCLEOTIDE SEQUENCE [LARGE SCALE GENOMIC DNA]</scope>
    <source>
        <strain evidence="3">P1A1 Lamole</strain>
        <strain evidence="5">p1A1 Lamole</strain>
    </source>
</reference>
<dbReference type="STRING" id="683840.U5H5A2"/>
<dbReference type="Proteomes" id="UP000017200">
    <property type="component" value="Unassembled WGS sequence"/>
</dbReference>
<evidence type="ECO:0000256" key="1">
    <source>
        <dbReference type="SAM" id="MobiDB-lite"/>
    </source>
</evidence>
<dbReference type="InParanoid" id="U5H5A2"/>
<dbReference type="Gene3D" id="3.30.1050.10">
    <property type="entry name" value="SCP2 sterol-binding domain"/>
    <property type="match status" value="1"/>
</dbReference>
<dbReference type="HOGENOM" id="CLU_105945_0_0_1"/>
<reference evidence="3" key="2">
    <citation type="submission" date="2010-11" db="EMBL/GenBank/DDBJ databases">
        <authorList>
            <consortium name="The Broad Institute Genome Sequencing Platform"/>
            <person name="Earl A."/>
            <person name="Ward D."/>
            <person name="Feldgarden M."/>
            <person name="Gevers D."/>
            <person name="Butler R."/>
            <person name="Young S.K."/>
            <person name="Zeng Q."/>
            <person name="Gargeya S."/>
            <person name="Fitzgerald M."/>
            <person name="Haas B."/>
            <person name="Abouelleil A."/>
            <person name="Alvarado L."/>
            <person name="Arachchi H.M."/>
            <person name="Berlin A."/>
            <person name="Brown A."/>
            <person name="Chapman S.B."/>
            <person name="Chen Z."/>
            <person name="Dunbar C."/>
            <person name="Freedman E."/>
            <person name="Gearin G."/>
            <person name="Gellesch M."/>
            <person name="Goldberg J."/>
            <person name="Griggs A."/>
            <person name="Gujja S."/>
            <person name="Heilman E."/>
            <person name="Heiman D."/>
            <person name="Howarth C."/>
            <person name="Larson L."/>
            <person name="Lui A."/>
            <person name="MacDonald P.J.P."/>
            <person name="Mehta T."/>
            <person name="Montmayeur A."/>
            <person name="Murphy C."/>
            <person name="Neiman D."/>
            <person name="Pearson M."/>
            <person name="Priest M."/>
            <person name="Roberts A."/>
            <person name="Saif S."/>
            <person name="Shea T."/>
            <person name="Shenoy N."/>
            <person name="Sisk P."/>
            <person name="Stolte C."/>
            <person name="Sykes S."/>
            <person name="White J."/>
            <person name="Yandava C."/>
            <person name="Wortman J."/>
            <person name="Nusbaum C."/>
            <person name="Birren B."/>
        </authorList>
    </citation>
    <scope>NUCLEOTIDE SEQUENCE</scope>
    <source>
        <strain evidence="3">P1A1 Lamole</strain>
    </source>
</reference>
<feature type="compositionally biased region" description="Basic and acidic residues" evidence="1">
    <location>
        <begin position="149"/>
        <end position="162"/>
    </location>
</feature>
<gene>
    <name evidence="3" type="ORF">MVLG_02477</name>
</gene>
<dbReference type="EnsemblFungi" id="MVLG_02477T0">
    <property type="protein sequence ID" value="MVLG_02477T0"/>
    <property type="gene ID" value="MVLG_02477"/>
</dbReference>
<dbReference type="OrthoDB" id="10265837at2759"/>
<keyword evidence="5" id="KW-1185">Reference proteome</keyword>
<dbReference type="SUPFAM" id="SSF55718">
    <property type="entry name" value="SCP-like"/>
    <property type="match status" value="1"/>
</dbReference>
<organism evidence="3">
    <name type="scientific">Microbotryum lychnidis-dioicae (strain p1A1 Lamole / MvSl-1064)</name>
    <name type="common">Anther smut fungus</name>
    <dbReference type="NCBI Taxonomy" id="683840"/>
    <lineage>
        <taxon>Eukaryota</taxon>
        <taxon>Fungi</taxon>
        <taxon>Dikarya</taxon>
        <taxon>Basidiomycota</taxon>
        <taxon>Pucciniomycotina</taxon>
        <taxon>Microbotryomycetes</taxon>
        <taxon>Microbotryales</taxon>
        <taxon>Microbotryaceae</taxon>
        <taxon>Microbotryum</taxon>
    </lineage>
</organism>
<dbReference type="OMA" id="NDARDTD"/>
<dbReference type="InterPro" id="IPR003033">
    <property type="entry name" value="SCP2_sterol-bd_dom"/>
</dbReference>
<evidence type="ECO:0000313" key="3">
    <source>
        <dbReference type="EMBL" id="KDE07257.1"/>
    </source>
</evidence>
<name>U5H5A2_USTV1</name>
<feature type="region of interest" description="Disordered" evidence="1">
    <location>
        <begin position="149"/>
        <end position="175"/>
    </location>
</feature>
<dbReference type="GO" id="GO:0005829">
    <property type="term" value="C:cytosol"/>
    <property type="evidence" value="ECO:0007669"/>
    <property type="project" value="TreeGrafter"/>
</dbReference>
<evidence type="ECO:0000259" key="2">
    <source>
        <dbReference type="Pfam" id="PF02036"/>
    </source>
</evidence>
<dbReference type="EMBL" id="AEIJ01000238">
    <property type="status" value="NOT_ANNOTATED_CDS"/>
    <property type="molecule type" value="Genomic_DNA"/>
</dbReference>
<evidence type="ECO:0000313" key="4">
    <source>
        <dbReference type="EnsemblFungi" id="MVLG_02477T0"/>
    </source>
</evidence>